<dbReference type="InterPro" id="IPR035246">
    <property type="entry name" value="Spermidine_synt_N"/>
</dbReference>
<dbReference type="NCBIfam" id="TIGR00417">
    <property type="entry name" value="speE"/>
    <property type="match status" value="1"/>
</dbReference>
<comment type="subunit">
    <text evidence="5">Homodimer or homotetramer.</text>
</comment>
<comment type="function">
    <text evidence="5">Catalyzes the irreversible transfer of a propylamine group from the amino donor S-adenosylmethioninamine (decarboxy-AdoMet) to putrescine (1,4-diaminobutane) to yield spermidine.</text>
</comment>
<dbReference type="HAMAP" id="MF_00198">
    <property type="entry name" value="Spermidine_synth"/>
    <property type="match status" value="1"/>
</dbReference>
<evidence type="ECO:0000256" key="5">
    <source>
        <dbReference type="HAMAP-Rule" id="MF_00198"/>
    </source>
</evidence>
<gene>
    <name evidence="5" type="primary">speE</name>
    <name evidence="10" type="ORF">AUC71_09650</name>
</gene>
<dbReference type="InterPro" id="IPR037163">
    <property type="entry name" value="Spermidine_synt_N_sf"/>
</dbReference>
<accession>A0A1E3WD45</accession>
<dbReference type="RefSeq" id="WP_069623351.1">
    <property type="nucleotide sequence ID" value="NZ_LPWD01000108.1"/>
</dbReference>
<dbReference type="GO" id="GO:0004766">
    <property type="term" value="F:spermidine synthase activity"/>
    <property type="evidence" value="ECO:0007669"/>
    <property type="project" value="UniProtKB-UniRule"/>
</dbReference>
<feature type="binding site" evidence="5">
    <location>
        <position position="62"/>
    </location>
    <ligand>
        <name>spermidine</name>
        <dbReference type="ChEBI" id="CHEBI:57834"/>
    </ligand>
</feature>
<dbReference type="InterPro" id="IPR030373">
    <property type="entry name" value="PABS_CS"/>
</dbReference>
<name>A0A1E3WD45_9HYPH</name>
<evidence type="ECO:0000256" key="8">
    <source>
        <dbReference type="RuleBase" id="RU003837"/>
    </source>
</evidence>
<feature type="binding site" evidence="5">
    <location>
        <position position="86"/>
    </location>
    <ligand>
        <name>spermidine</name>
        <dbReference type="ChEBI" id="CHEBI:57834"/>
    </ligand>
</feature>
<evidence type="ECO:0000256" key="6">
    <source>
        <dbReference type="PROSITE-ProRule" id="PRU00354"/>
    </source>
</evidence>
<keyword evidence="11" id="KW-1185">Reference proteome</keyword>
<evidence type="ECO:0000256" key="2">
    <source>
        <dbReference type="ARBA" id="ARBA00022679"/>
    </source>
</evidence>
<dbReference type="PANTHER" id="PTHR11558:SF11">
    <property type="entry name" value="SPERMIDINE SYNTHASE"/>
    <property type="match status" value="1"/>
</dbReference>
<comment type="catalytic activity">
    <reaction evidence="5 8">
        <text>S-adenosyl 3-(methylsulfanyl)propylamine + putrescine = S-methyl-5'-thioadenosine + spermidine + H(+)</text>
        <dbReference type="Rhea" id="RHEA:12721"/>
        <dbReference type="ChEBI" id="CHEBI:15378"/>
        <dbReference type="ChEBI" id="CHEBI:17509"/>
        <dbReference type="ChEBI" id="CHEBI:57443"/>
        <dbReference type="ChEBI" id="CHEBI:57834"/>
        <dbReference type="ChEBI" id="CHEBI:326268"/>
        <dbReference type="EC" id="2.5.1.16"/>
    </reaction>
</comment>
<comment type="similarity">
    <text evidence="1 5 7">Belongs to the spermidine/spermine synthase family.</text>
</comment>
<comment type="pathway">
    <text evidence="5">Amine and polyamine biosynthesis; spermidine biosynthesis; spermidine from putrescine: step 1/1.</text>
</comment>
<keyword evidence="2 5" id="KW-0808">Transferase</keyword>
<feature type="binding site" evidence="5">
    <location>
        <begin position="138"/>
        <end position="139"/>
    </location>
    <ligand>
        <name>S-methyl-5'-thioadenosine</name>
        <dbReference type="ChEBI" id="CHEBI:17509"/>
    </ligand>
</feature>
<dbReference type="InterPro" id="IPR029063">
    <property type="entry name" value="SAM-dependent_MTases_sf"/>
</dbReference>
<dbReference type="Proteomes" id="UP000095042">
    <property type="component" value="Unassembled WGS sequence"/>
</dbReference>
<dbReference type="CDD" id="cd02440">
    <property type="entry name" value="AdoMet_MTases"/>
    <property type="match status" value="1"/>
</dbReference>
<evidence type="ECO:0000256" key="1">
    <source>
        <dbReference type="ARBA" id="ARBA00007867"/>
    </source>
</evidence>
<dbReference type="Pfam" id="PF01564">
    <property type="entry name" value="Spermine_synth"/>
    <property type="match status" value="1"/>
</dbReference>
<evidence type="ECO:0000313" key="11">
    <source>
        <dbReference type="Proteomes" id="UP000095042"/>
    </source>
</evidence>
<feature type="binding site" evidence="5">
    <location>
        <position position="31"/>
    </location>
    <ligand>
        <name>S-methyl-5'-thioadenosine</name>
        <dbReference type="ChEBI" id="CHEBI:17509"/>
    </ligand>
</feature>
<dbReference type="UniPathway" id="UPA00248">
    <property type="reaction ID" value="UER00314"/>
</dbReference>
<comment type="caution">
    <text evidence="10">The sequence shown here is derived from an EMBL/GenBank/DDBJ whole genome shotgun (WGS) entry which is preliminary data.</text>
</comment>
<dbReference type="Pfam" id="PF17284">
    <property type="entry name" value="Spermine_synt_N"/>
    <property type="match status" value="1"/>
</dbReference>
<dbReference type="AlphaFoldDB" id="A0A1E3WD45"/>
<evidence type="ECO:0000256" key="7">
    <source>
        <dbReference type="RuleBase" id="RU003836"/>
    </source>
</evidence>
<dbReference type="EC" id="2.5.1.16" evidence="5"/>
<dbReference type="SUPFAM" id="SSF53335">
    <property type="entry name" value="S-adenosyl-L-methionine-dependent methyltransferases"/>
    <property type="match status" value="1"/>
</dbReference>
<dbReference type="OrthoDB" id="9793120at2"/>
<evidence type="ECO:0000256" key="3">
    <source>
        <dbReference type="ARBA" id="ARBA00023066"/>
    </source>
</evidence>
<feature type="binding site" evidence="5">
    <location>
        <begin position="156"/>
        <end position="159"/>
    </location>
    <ligand>
        <name>spermidine</name>
        <dbReference type="ChEBI" id="CHEBI:57834"/>
    </ligand>
</feature>
<keyword evidence="4 5" id="KW-0620">Polyamine biosynthesis</keyword>
<feature type="domain" description="PABS" evidence="9">
    <location>
        <begin position="2"/>
        <end position="236"/>
    </location>
</feature>
<evidence type="ECO:0000256" key="4">
    <source>
        <dbReference type="ARBA" id="ARBA00023115"/>
    </source>
</evidence>
<keyword evidence="3 5" id="KW-0745">Spermidine biosynthesis</keyword>
<dbReference type="PROSITE" id="PS01330">
    <property type="entry name" value="PABS_1"/>
    <property type="match status" value="1"/>
</dbReference>
<protein>
    <recommendedName>
        <fullName evidence="5">Polyamine aminopropyltransferase</fullName>
    </recommendedName>
    <alternativeName>
        <fullName evidence="5">Putrescine aminopropyltransferase</fullName>
        <shortName evidence="5">PAPT</shortName>
    </alternativeName>
    <alternativeName>
        <fullName evidence="5">Spermidine synthase</fullName>
        <shortName evidence="5">SPDS</shortName>
        <shortName evidence="5">SPDSY</shortName>
        <ecNumber evidence="5">2.5.1.16</ecNumber>
    </alternativeName>
</protein>
<dbReference type="PROSITE" id="PS51006">
    <property type="entry name" value="PABS_2"/>
    <property type="match status" value="1"/>
</dbReference>
<dbReference type="GO" id="GO:0005829">
    <property type="term" value="C:cytosol"/>
    <property type="evidence" value="ECO:0007669"/>
    <property type="project" value="TreeGrafter"/>
</dbReference>
<dbReference type="NCBIfam" id="NF002010">
    <property type="entry name" value="PRK00811.1"/>
    <property type="match status" value="1"/>
</dbReference>
<organism evidence="10 11">
    <name type="scientific">Methyloceanibacter marginalis</name>
    <dbReference type="NCBI Taxonomy" id="1774971"/>
    <lineage>
        <taxon>Bacteria</taxon>
        <taxon>Pseudomonadati</taxon>
        <taxon>Pseudomonadota</taxon>
        <taxon>Alphaproteobacteria</taxon>
        <taxon>Hyphomicrobiales</taxon>
        <taxon>Hyphomicrobiaceae</taxon>
        <taxon>Methyloceanibacter</taxon>
    </lineage>
</organism>
<dbReference type="InterPro" id="IPR030374">
    <property type="entry name" value="PABS"/>
</dbReference>
<evidence type="ECO:0000259" key="9">
    <source>
        <dbReference type="PROSITE" id="PS51006"/>
    </source>
</evidence>
<dbReference type="GO" id="GO:0008295">
    <property type="term" value="P:spermidine biosynthetic process"/>
    <property type="evidence" value="ECO:0007669"/>
    <property type="project" value="UniProtKB-UniRule"/>
</dbReference>
<sequence length="285" mass="32117">MERWVEETLHSGFRVRLKADKVLFDSETEHQQLIIFENEDFGRVMMLDGIVQLSTRDEFVYHEMMAHVPLFAHGKAKKVLIIGGGDGGVLREVLRHPEVKSATLCEIDRSVIDLCLEHFPDVSGGAYDDKRTKVVIADGTKFVHETDQRFDVILVDSTDPVGPGAVLFTKEFYTDCRRALASGGILVTQNGLPFLQAPELKQSVTYFRDLFDDAFAYVATTPSYFGGSMSYGWATDDKKLRTQKLAKIARRYKKAGAFPTRYWSPEMQAAAFALPTYIRELVEAS</sequence>
<feature type="binding site" evidence="5">
    <location>
        <position position="163"/>
    </location>
    <ligand>
        <name>S-methyl-5'-thioadenosine</name>
        <dbReference type="ChEBI" id="CHEBI:17509"/>
    </ligand>
</feature>
<evidence type="ECO:0000313" key="10">
    <source>
        <dbReference type="EMBL" id="ODS03452.1"/>
    </source>
</evidence>
<dbReference type="PANTHER" id="PTHR11558">
    <property type="entry name" value="SPERMIDINE/SPERMINE SYNTHASE"/>
    <property type="match status" value="1"/>
</dbReference>
<reference evidence="10 11" key="1">
    <citation type="journal article" date="2016" name="Environ. Microbiol.">
        <title>New Methyloceanibacter diversity from North Sea sediments includes methanotroph containing solely the soluble methane monooxygenase.</title>
        <authorList>
            <person name="Vekeman B."/>
            <person name="Kerckhof F.M."/>
            <person name="Cremers G."/>
            <person name="de Vos P."/>
            <person name="Vandamme P."/>
            <person name="Boon N."/>
            <person name="Op den Camp H.J."/>
            <person name="Heylen K."/>
        </authorList>
    </citation>
    <scope>NUCLEOTIDE SEQUENCE [LARGE SCALE GENOMIC DNA]</scope>
    <source>
        <strain evidence="10 11">R-67177</strain>
    </source>
</reference>
<feature type="active site" description="Proton acceptor" evidence="5 6">
    <location>
        <position position="156"/>
    </location>
</feature>
<dbReference type="Gene3D" id="2.30.140.10">
    <property type="entry name" value="Spermidine synthase, tetramerisation domain"/>
    <property type="match status" value="1"/>
</dbReference>
<dbReference type="EMBL" id="LPWD01000108">
    <property type="protein sequence ID" value="ODS03452.1"/>
    <property type="molecule type" value="Genomic_DNA"/>
</dbReference>
<proteinExistence type="inferred from homology"/>
<feature type="binding site" evidence="5">
    <location>
        <position position="106"/>
    </location>
    <ligand>
        <name>S-methyl-5'-thioadenosine</name>
        <dbReference type="ChEBI" id="CHEBI:17509"/>
    </ligand>
</feature>
<dbReference type="InterPro" id="IPR001045">
    <property type="entry name" value="Spermi_synthase"/>
</dbReference>
<dbReference type="Gene3D" id="3.40.50.150">
    <property type="entry name" value="Vaccinia Virus protein VP39"/>
    <property type="match status" value="1"/>
</dbReference>